<reference evidence="2" key="1">
    <citation type="submission" date="2018-05" db="EMBL/GenBank/DDBJ databases">
        <authorList>
            <person name="Lanie J.A."/>
            <person name="Ng W.-L."/>
            <person name="Kazmierczak K.M."/>
            <person name="Andrzejewski T.M."/>
            <person name="Davidsen T.M."/>
            <person name="Wayne K.J."/>
            <person name="Tettelin H."/>
            <person name="Glass J.I."/>
            <person name="Rusch D."/>
            <person name="Podicherti R."/>
            <person name="Tsui H.-C.T."/>
            <person name="Winkler M.E."/>
        </authorList>
    </citation>
    <scope>NUCLEOTIDE SEQUENCE</scope>
</reference>
<proteinExistence type="predicted"/>
<dbReference type="Pfam" id="PF20680">
    <property type="entry name" value="DUF6817"/>
    <property type="match status" value="1"/>
</dbReference>
<dbReference type="PANTHER" id="PTHR37391:SF2">
    <property type="entry name" value="E3 UBIQUITIN-PROTEIN LIGASE"/>
    <property type="match status" value="1"/>
</dbReference>
<accession>A0A382EF40</accession>
<gene>
    <name evidence="2" type="ORF">METZ01_LOCUS202134</name>
</gene>
<feature type="domain" description="DUF6817" evidence="1">
    <location>
        <begin position="12"/>
        <end position="96"/>
    </location>
</feature>
<protein>
    <recommendedName>
        <fullName evidence="1">DUF6817 domain-containing protein</fullName>
    </recommendedName>
</protein>
<dbReference type="EMBL" id="UINC01044184">
    <property type="protein sequence ID" value="SVB49280.1"/>
    <property type="molecule type" value="Genomic_DNA"/>
</dbReference>
<evidence type="ECO:0000259" key="1">
    <source>
        <dbReference type="Pfam" id="PF20680"/>
    </source>
</evidence>
<sequence>MDDPKYQEMIQLLKDLGTDNIPHSGKPFMAHLISVFSDLKRWGADQDLCRAGLFHSIYGTQGFQRFSLPIEQRNQVKELIGERAEWIAFLNCFMEREDFDSIFVEGKPDRRVINRETGEVYQIEPQDFDDLGFIHLCDWLEQVSRSQDWDHRRDAYQAMAKYYGGIALEEFDRIFAAAS</sequence>
<name>A0A382EF40_9ZZZZ</name>
<organism evidence="2">
    <name type="scientific">marine metagenome</name>
    <dbReference type="NCBI Taxonomy" id="408172"/>
    <lineage>
        <taxon>unclassified sequences</taxon>
        <taxon>metagenomes</taxon>
        <taxon>ecological metagenomes</taxon>
    </lineage>
</organism>
<dbReference type="InterPro" id="IPR049202">
    <property type="entry name" value="DUF6817"/>
</dbReference>
<dbReference type="AlphaFoldDB" id="A0A382EF40"/>
<evidence type="ECO:0000313" key="2">
    <source>
        <dbReference type="EMBL" id="SVB49280.1"/>
    </source>
</evidence>
<dbReference type="PANTHER" id="PTHR37391">
    <property type="entry name" value="E3 UBIQUITIN-PROTEIN LIGASE"/>
    <property type="match status" value="1"/>
</dbReference>